<evidence type="ECO:0000259" key="12">
    <source>
        <dbReference type="SMART" id="SM01169"/>
    </source>
</evidence>
<dbReference type="Pfam" id="PF01347">
    <property type="entry name" value="Vitellogenin_N"/>
    <property type="match status" value="1"/>
</dbReference>
<dbReference type="SMART" id="SM00638">
    <property type="entry name" value="LPD_N"/>
    <property type="match status" value="1"/>
</dbReference>
<dbReference type="InterPro" id="IPR015255">
    <property type="entry name" value="Vitellinogen_open_b-sht"/>
</dbReference>
<keyword evidence="6" id="KW-0445">Lipid transport</keyword>
<dbReference type="PANTHER" id="PTHR23345:SF15">
    <property type="entry name" value="VITELLOGENIN 1-RELATED"/>
    <property type="match status" value="1"/>
</dbReference>
<evidence type="ECO:0000256" key="4">
    <source>
        <dbReference type="ARBA" id="ARBA00022729"/>
    </source>
</evidence>
<dbReference type="InterPro" id="IPR001747">
    <property type="entry name" value="Vitellogenin_N"/>
</dbReference>
<sequence>MKCVVVMAVILAATVSLVAAVTDPVPYKTVGRYQCAGYCKGSKKFRYVPGTTYVYDYTANTLTSVRGIITEKSQLHLSATASFHVVSECDFVLQLENVQLADSDLTNAGIQSSVERAAQFSAALQENSLHFSFQDGAVNELCPGDDPVWVLNVKRGILTAFQNTMHDLSSAREKHHETDITGTCETRYDVVLKEDELYRPVLLIGKMKNFLACSHRMDHFLSLQSTPYMSSSAAQSLPLMKSQQHGSQVIRDGILQKATNNEIHTFQPFSKHDGGAVTMVNQVLAYRTSHSGEASQTVGAAPKRRTTLLYEHVGASYKVDQEDTVVELLEQLVRKTENGVESDVPALFSHLVVALSSLNYNELENVFNHATDKQMRTFLLDAMPHIRTADGIKILIHLFKTGEITSVQMDSWLTSLAFEKKPMLNMMSSVLPLLDRGPSAKALLSISALVHSYCQTNSNCIEMDQIREIMRKIEGILGSNCQSTDPAKQQLITLALKAIGNAGVFTGSSNILRKCIQEENPIEVRLAAISAYRRLPCTEITQSHFLDLYTNKHEDTELRIAAYLAVMQCPSSHIIHHIKDTLYSEDVNQVASFVWTHLTNLQETSSHWKQSIRALVSSDFLQNKFKTDVRKFSRNYEGSFFSESLNAGAAVESNVIFTPQSYLPRSATLNLTVDLFGQSVNILEVGARAEGFESIVENMFGPEGYLPDNAMNKMLKKLKDKRESDSVENSISKLADQFNAKGKMEKEPSASMYTRVFGNELHYTQLQGLKEMSDSVSDATSSDIIKRIMQQKDIDFTKSLVLVDGLYTIPTCTGFPINLALNGSATVGFKVHGYANMKHLFTLNSIDIEGSVTPSAAIEFTGTMAVDATVTKAGIRLVSTLHTNTYISGKVKIQGGDLVDLRLNVPHKKVELLNVASQLFVLHRDQLVESRGIEDTVENYTMCSTDFMSSLTGMKSCMQLTYVNSSLHPTAPYFPLTGPFRIHIDITKNDTFNVYELIFRHQKKISTRKSGTYMMFHFDTPGSKVDRKLRAQYSLDWTNWAAKASIVTPFIKMTASGKVENSDTVNSLNAVIDLNNQELITTRVGFKRTRNGHSGRYEPFFALSYRNQLIADITGKVNYNEGFKYSADLVIKGLSKEPITVSGNFNMNEDKYDLLGDIKSNPLTSTFHGSLHLAKNYLSTKATVQYKTGGTKPHTLEFFAKIQDNSKGTLINDGIYITAQMSQFPHYNIDASWEVQHTDQYFESICKLAVGNVIWQTQQLYRYKSAEGNTDLALLCTLICPTLGIDYGVDVQHQVTNATISSHFRTIITPQYKLLAHFNYTHKLEDEMHQCEVDTELSSPWYKTGIHGTVTESTPSRHEIQMSSWWGSQTYVHRMNVSGFYLDGRNKVKMEHQLDITLTGELNGKLVTGLISSTDFKSQWIQLDVYNKTYLANVTYIKDIFHFIEGAVQLADSKYGGSLVLLSTSLEKGFAVDLKLRKRLTLATKVTCDDKKHGLQFELFWDKDANPHKKISLMAEAVGNKKEVLLEIPGRYLKGEVVTV</sequence>
<evidence type="ECO:0000256" key="6">
    <source>
        <dbReference type="ARBA" id="ARBA00023055"/>
    </source>
</evidence>
<dbReference type="GO" id="GO:0008289">
    <property type="term" value="F:lipid binding"/>
    <property type="evidence" value="ECO:0007669"/>
    <property type="project" value="UniProtKB-KW"/>
</dbReference>
<dbReference type="OMA" id="TDVHGTC"/>
<dbReference type="FunFam" id="2.20.50.20:FF:000007">
    <property type="entry name" value="von Willebrand factor type D domaincontaining protein"/>
    <property type="match status" value="1"/>
</dbReference>
<keyword evidence="8" id="KW-1015">Disulfide bond</keyword>
<evidence type="ECO:0000259" key="11">
    <source>
        <dbReference type="SMART" id="SM00638"/>
    </source>
</evidence>
<feature type="signal peptide" evidence="10">
    <location>
        <begin position="1"/>
        <end position="20"/>
    </location>
</feature>
<evidence type="ECO:0000256" key="5">
    <source>
        <dbReference type="ARBA" id="ARBA00022761"/>
    </source>
</evidence>
<feature type="domain" description="Vitellogenin" evidence="11">
    <location>
        <begin position="47"/>
        <end position="599"/>
    </location>
</feature>
<feature type="domain" description="Vitellinogen open beta-sheet" evidence="12">
    <location>
        <begin position="631"/>
        <end position="922"/>
    </location>
</feature>
<keyword evidence="3" id="KW-0964">Secreted</keyword>
<gene>
    <name evidence="13" type="ORF">L798_08119</name>
</gene>
<dbReference type="GO" id="GO:0045735">
    <property type="term" value="F:nutrient reservoir activity"/>
    <property type="evidence" value="ECO:0007669"/>
    <property type="project" value="UniProtKB-KW"/>
</dbReference>
<dbReference type="Pfam" id="PF06448">
    <property type="entry name" value="DUF1081"/>
    <property type="match status" value="1"/>
</dbReference>
<dbReference type="InterPro" id="IPR050733">
    <property type="entry name" value="Vitellogenin/Apolipophorin"/>
</dbReference>
<evidence type="ECO:0000313" key="14">
    <source>
        <dbReference type="Proteomes" id="UP000027135"/>
    </source>
</evidence>
<evidence type="ECO:0000313" key="13">
    <source>
        <dbReference type="EMBL" id="KDR17776.1"/>
    </source>
</evidence>
<dbReference type="Pfam" id="PF09172">
    <property type="entry name" value="Vit_open_b-sht"/>
    <property type="match status" value="1"/>
</dbReference>
<dbReference type="Gene3D" id="1.25.10.20">
    <property type="entry name" value="Vitellinogen, superhelical"/>
    <property type="match status" value="1"/>
</dbReference>
<keyword evidence="2" id="KW-0813">Transport</keyword>
<evidence type="ECO:0000256" key="1">
    <source>
        <dbReference type="ARBA" id="ARBA00004613"/>
    </source>
</evidence>
<name>A0A067RFH5_ZOONE</name>
<proteinExistence type="predicted"/>
<dbReference type="InterPro" id="IPR015816">
    <property type="entry name" value="Vitellinogen_b-sht_N"/>
</dbReference>
<accession>A0A067RFH5</accession>
<evidence type="ECO:0000256" key="2">
    <source>
        <dbReference type="ARBA" id="ARBA00022448"/>
    </source>
</evidence>
<keyword evidence="7" id="KW-0446">Lipid-binding</keyword>
<keyword evidence="9" id="KW-0325">Glycoprotein</keyword>
<dbReference type="InterPro" id="IPR015817">
    <property type="entry name" value="Vitellinogen_open_b-sht_sub1"/>
</dbReference>
<dbReference type="eggNOG" id="KOG4338">
    <property type="taxonomic scope" value="Eukaryota"/>
</dbReference>
<dbReference type="InterPro" id="IPR015819">
    <property type="entry name" value="Lipid_transp_b-sht_shell"/>
</dbReference>
<dbReference type="InterPro" id="IPR011030">
    <property type="entry name" value="Lipovitellin_superhlx_dom"/>
</dbReference>
<protein>
    <submittedName>
        <fullName evidence="13">Apolipophorin</fullName>
    </submittedName>
</protein>
<dbReference type="SMART" id="SM01169">
    <property type="entry name" value="DUF1943"/>
    <property type="match status" value="1"/>
</dbReference>
<dbReference type="InterPro" id="IPR009454">
    <property type="entry name" value="Lipid_transpt_open_b-sht"/>
</dbReference>
<dbReference type="STRING" id="136037.A0A067RFH5"/>
<dbReference type="PANTHER" id="PTHR23345">
    <property type="entry name" value="VITELLOGENIN-RELATED"/>
    <property type="match status" value="1"/>
</dbReference>
<organism evidence="13 14">
    <name type="scientific">Zootermopsis nevadensis</name>
    <name type="common">Dampwood termite</name>
    <dbReference type="NCBI Taxonomy" id="136037"/>
    <lineage>
        <taxon>Eukaryota</taxon>
        <taxon>Metazoa</taxon>
        <taxon>Ecdysozoa</taxon>
        <taxon>Arthropoda</taxon>
        <taxon>Hexapoda</taxon>
        <taxon>Insecta</taxon>
        <taxon>Pterygota</taxon>
        <taxon>Neoptera</taxon>
        <taxon>Polyneoptera</taxon>
        <taxon>Dictyoptera</taxon>
        <taxon>Blattodea</taxon>
        <taxon>Blattoidea</taxon>
        <taxon>Termitoidae</taxon>
        <taxon>Termopsidae</taxon>
        <taxon>Zootermopsis</taxon>
    </lineage>
</organism>
<evidence type="ECO:0000256" key="9">
    <source>
        <dbReference type="ARBA" id="ARBA00023180"/>
    </source>
</evidence>
<dbReference type="Gene3D" id="2.20.80.10">
    <property type="entry name" value="Lipovitellin-phosvitin complex, chain A, domain 4"/>
    <property type="match status" value="1"/>
</dbReference>
<dbReference type="Proteomes" id="UP000027135">
    <property type="component" value="Unassembled WGS sequence"/>
</dbReference>
<keyword evidence="5" id="KW-0758">Storage protein</keyword>
<keyword evidence="14" id="KW-1185">Reference proteome</keyword>
<evidence type="ECO:0000256" key="7">
    <source>
        <dbReference type="ARBA" id="ARBA00023121"/>
    </source>
</evidence>
<dbReference type="SUPFAM" id="SSF48431">
    <property type="entry name" value="Lipovitellin-phosvitin complex, superhelical domain"/>
    <property type="match status" value="1"/>
</dbReference>
<evidence type="ECO:0000256" key="3">
    <source>
        <dbReference type="ARBA" id="ARBA00022525"/>
    </source>
</evidence>
<dbReference type="EMBL" id="KK852718">
    <property type="protein sequence ID" value="KDR17776.1"/>
    <property type="molecule type" value="Genomic_DNA"/>
</dbReference>
<reference evidence="13 14" key="1">
    <citation type="journal article" date="2014" name="Nat. Commun.">
        <title>Molecular traces of alternative social organization in a termite genome.</title>
        <authorList>
            <person name="Terrapon N."/>
            <person name="Li C."/>
            <person name="Robertson H.M."/>
            <person name="Ji L."/>
            <person name="Meng X."/>
            <person name="Booth W."/>
            <person name="Chen Z."/>
            <person name="Childers C.P."/>
            <person name="Glastad K.M."/>
            <person name="Gokhale K."/>
            <person name="Gowin J."/>
            <person name="Gronenberg W."/>
            <person name="Hermansen R.A."/>
            <person name="Hu H."/>
            <person name="Hunt B.G."/>
            <person name="Huylmans A.K."/>
            <person name="Khalil S.M."/>
            <person name="Mitchell R.D."/>
            <person name="Munoz-Torres M.C."/>
            <person name="Mustard J.A."/>
            <person name="Pan H."/>
            <person name="Reese J.T."/>
            <person name="Scharf M.E."/>
            <person name="Sun F."/>
            <person name="Vogel H."/>
            <person name="Xiao J."/>
            <person name="Yang W."/>
            <person name="Yang Z."/>
            <person name="Yang Z."/>
            <person name="Zhou J."/>
            <person name="Zhu J."/>
            <person name="Brent C.S."/>
            <person name="Elsik C.G."/>
            <person name="Goodisman M.A."/>
            <person name="Liberles D.A."/>
            <person name="Roe R.M."/>
            <person name="Vargo E.L."/>
            <person name="Vilcinskas A."/>
            <person name="Wang J."/>
            <person name="Bornberg-Bauer E."/>
            <person name="Korb J."/>
            <person name="Zhang G."/>
            <person name="Liebig J."/>
        </authorList>
    </citation>
    <scope>NUCLEOTIDE SEQUENCE [LARGE SCALE GENOMIC DNA]</scope>
    <source>
        <tissue evidence="13">Whole organism</tissue>
    </source>
</reference>
<comment type="subcellular location">
    <subcellularLocation>
        <location evidence="1">Secreted</location>
    </subcellularLocation>
</comment>
<feature type="chain" id="PRO_5001648146" evidence="10">
    <location>
        <begin position="21"/>
        <end position="1540"/>
    </location>
</feature>
<dbReference type="GO" id="GO:0005319">
    <property type="term" value="F:lipid transporter activity"/>
    <property type="evidence" value="ECO:0007669"/>
    <property type="project" value="InterPro"/>
</dbReference>
<evidence type="ECO:0000256" key="8">
    <source>
        <dbReference type="ARBA" id="ARBA00023157"/>
    </source>
</evidence>
<dbReference type="Gene3D" id="2.30.230.10">
    <property type="entry name" value="Lipovitellin, beta-sheet shell regions, chain A"/>
    <property type="match status" value="1"/>
</dbReference>
<keyword evidence="4 10" id="KW-0732">Signal</keyword>
<evidence type="ECO:0000256" key="10">
    <source>
        <dbReference type="SAM" id="SignalP"/>
    </source>
</evidence>
<dbReference type="InParanoid" id="A0A067RFH5"/>
<dbReference type="Gene3D" id="2.20.50.20">
    <property type="entry name" value="Lipovitellin. Chain A, domain 3"/>
    <property type="match status" value="1"/>
</dbReference>
<dbReference type="SUPFAM" id="SSF56968">
    <property type="entry name" value="Lipovitellin-phosvitin complex, beta-sheet shell regions"/>
    <property type="match status" value="2"/>
</dbReference>
<dbReference type="GO" id="GO:0005576">
    <property type="term" value="C:extracellular region"/>
    <property type="evidence" value="ECO:0007669"/>
    <property type="project" value="UniProtKB-SubCell"/>
</dbReference>